<dbReference type="SMART" id="SM00344">
    <property type="entry name" value="HTH_ASNC"/>
    <property type="match status" value="1"/>
</dbReference>
<name>A0A1G8XYE9_9EURY</name>
<dbReference type="InterPro" id="IPR013785">
    <property type="entry name" value="Aldolase_TIM"/>
</dbReference>
<dbReference type="InterPro" id="IPR019888">
    <property type="entry name" value="Tscrpt_reg_AsnC-like"/>
</dbReference>
<dbReference type="SFLD" id="SFLDS00029">
    <property type="entry name" value="Radical_SAM"/>
    <property type="match status" value="1"/>
</dbReference>
<dbReference type="SMART" id="SM00729">
    <property type="entry name" value="Elp3"/>
    <property type="match status" value="1"/>
</dbReference>
<dbReference type="Gene3D" id="1.10.10.10">
    <property type="entry name" value="Winged helix-like DNA-binding domain superfamily/Winged helix DNA-binding domain"/>
    <property type="match status" value="1"/>
</dbReference>
<dbReference type="SFLD" id="SFLDG01386">
    <property type="entry name" value="main_SPASM_domain-containing"/>
    <property type="match status" value="1"/>
</dbReference>
<keyword evidence="4" id="KW-0411">Iron-sulfur</keyword>
<dbReference type="EMBL" id="FNFT01000002">
    <property type="protein sequence ID" value="SDJ94915.1"/>
    <property type="molecule type" value="Genomic_DNA"/>
</dbReference>
<proteinExistence type="predicted"/>
<evidence type="ECO:0000256" key="2">
    <source>
        <dbReference type="ARBA" id="ARBA00022723"/>
    </source>
</evidence>
<sequence>MRHLFCRSICTQNLLDSGMQILGRILLQRSPLPGRAPGLICPPVVQRLMSKATEMGCMERTKGPALISWNVTLRCPLMCAHCYADAGVDEAEGVLSTAEALSVIDQLANTGRPIVVLSGGEPLMREDIFEIARYGTERGLVMAMGTSGYLLDKATAKRLRDAGIRSVAVSIDSADPDTHDAFRGVAGVWERAVAAIKHCRDAGLGVRINMTVMRPVLADVEEVIALGESLGVRDYQVFLPVETGRGRGPGQGSPREYEDLIRALLLRYRESNLRIRPTCSPQFRRIADEVGIENRGWSRGCMAAISYCRIYATGEVTPCPYLPVSAGNLRTTPFSEIWNNSELFLALRDPDRLAGKCGRCGYKTVCGGCRARACRGVDFVPARWCDGLMRPDDPCGEITREDPWCPYEPGGPDRTDLAILDALQGDLPLVSRPWAVIAERVGLAEDEVVARMRRLQSLGVLRSVSPVYESRKFGLAAATLVALRVPEDRVSEVAEVVSTYPEVSHNFRRDHAYSLWFTLSAPTEERLSAVLAEILSRTGIPKEDTLNLPTVRAYKIDVRFPLSEEGSYGSD</sequence>
<evidence type="ECO:0000256" key="3">
    <source>
        <dbReference type="ARBA" id="ARBA00023004"/>
    </source>
</evidence>
<evidence type="ECO:0000313" key="7">
    <source>
        <dbReference type="Proteomes" id="UP000326500"/>
    </source>
</evidence>
<dbReference type="InterPro" id="IPR058240">
    <property type="entry name" value="rSAM_sf"/>
</dbReference>
<dbReference type="CDD" id="cd01335">
    <property type="entry name" value="Radical_SAM"/>
    <property type="match status" value="1"/>
</dbReference>
<dbReference type="GO" id="GO:0003824">
    <property type="term" value="F:catalytic activity"/>
    <property type="evidence" value="ECO:0007669"/>
    <property type="project" value="InterPro"/>
</dbReference>
<dbReference type="InterPro" id="IPR053953">
    <property type="entry name" value="NirdL-like_HTH"/>
</dbReference>
<dbReference type="InterPro" id="IPR050377">
    <property type="entry name" value="Radical_SAM_PqqE_MftC-like"/>
</dbReference>
<dbReference type="NCBIfam" id="TIGR04085">
    <property type="entry name" value="rSAM_more_4Fe4S"/>
    <property type="match status" value="1"/>
</dbReference>
<dbReference type="CDD" id="cd21123">
    <property type="entry name" value="SPASM_MftC-like"/>
    <property type="match status" value="1"/>
</dbReference>
<dbReference type="Pfam" id="PF04055">
    <property type="entry name" value="Radical_SAM"/>
    <property type="match status" value="1"/>
</dbReference>
<evidence type="ECO:0000256" key="4">
    <source>
        <dbReference type="ARBA" id="ARBA00023014"/>
    </source>
</evidence>
<keyword evidence="1" id="KW-0949">S-adenosyl-L-methionine</keyword>
<dbReference type="GO" id="GO:0051536">
    <property type="term" value="F:iron-sulfur cluster binding"/>
    <property type="evidence" value="ECO:0007669"/>
    <property type="project" value="UniProtKB-KW"/>
</dbReference>
<dbReference type="InterPro" id="IPR007197">
    <property type="entry name" value="rSAM"/>
</dbReference>
<dbReference type="Gene3D" id="3.20.20.70">
    <property type="entry name" value="Aldolase class I"/>
    <property type="match status" value="1"/>
</dbReference>
<dbReference type="SUPFAM" id="SSF102114">
    <property type="entry name" value="Radical SAM enzymes"/>
    <property type="match status" value="1"/>
</dbReference>
<dbReference type="Gene3D" id="3.30.70.3460">
    <property type="match status" value="1"/>
</dbReference>
<dbReference type="InterPro" id="IPR006638">
    <property type="entry name" value="Elp3/MiaA/NifB-like_rSAM"/>
</dbReference>
<dbReference type="InterPro" id="IPR023885">
    <property type="entry name" value="4Fe4S-binding_SPASM_dom"/>
</dbReference>
<dbReference type="Pfam" id="PF22451">
    <property type="entry name" value="NirdL-like_HTH"/>
    <property type="match status" value="1"/>
</dbReference>
<dbReference type="Proteomes" id="UP000326500">
    <property type="component" value="Unassembled WGS sequence"/>
</dbReference>
<dbReference type="GO" id="GO:0046872">
    <property type="term" value="F:metal ion binding"/>
    <property type="evidence" value="ECO:0007669"/>
    <property type="project" value="UniProtKB-KW"/>
</dbReference>
<reference evidence="6 7" key="1">
    <citation type="submission" date="2016-10" db="EMBL/GenBank/DDBJ databases">
        <authorList>
            <person name="Varghese N."/>
            <person name="Submissions S."/>
        </authorList>
    </citation>
    <scope>NUCLEOTIDE SEQUENCE [LARGE SCALE GENOMIC DNA]</scope>
    <source>
        <strain evidence="6 7">DSM 2373</strain>
    </source>
</reference>
<evidence type="ECO:0000259" key="5">
    <source>
        <dbReference type="PROSITE" id="PS51918"/>
    </source>
</evidence>
<protein>
    <submittedName>
        <fullName evidence="6">Radical SAM additional 4Fe4S-binding SPASM domain-containing protein</fullName>
    </submittedName>
</protein>
<dbReference type="InterPro" id="IPR036388">
    <property type="entry name" value="WH-like_DNA-bd_sf"/>
</dbReference>
<dbReference type="PANTHER" id="PTHR11228">
    <property type="entry name" value="RADICAL SAM DOMAIN PROTEIN"/>
    <property type="match status" value="1"/>
</dbReference>
<feature type="domain" description="Radical SAM core" evidence="5">
    <location>
        <begin position="61"/>
        <end position="282"/>
    </location>
</feature>
<dbReference type="SFLD" id="SFLDG01067">
    <property type="entry name" value="SPASM/twitch_domain_containing"/>
    <property type="match status" value="1"/>
</dbReference>
<accession>A0A1G8XYE9</accession>
<dbReference type="STRING" id="2200.GCA_001571405_00571"/>
<dbReference type="PANTHER" id="PTHR11228:SF34">
    <property type="entry name" value="TUNGSTEN-CONTAINING ALDEHYDE FERREDOXIN OXIDOREDUCTASE COFACTOR MODIFYING PROTEIN"/>
    <property type="match status" value="1"/>
</dbReference>
<keyword evidence="3" id="KW-0408">Iron</keyword>
<dbReference type="Pfam" id="PF17805">
    <property type="entry name" value="AsnC_trans_reg2"/>
    <property type="match status" value="1"/>
</dbReference>
<dbReference type="Pfam" id="PF13186">
    <property type="entry name" value="SPASM"/>
    <property type="match status" value="1"/>
</dbReference>
<evidence type="ECO:0000256" key="1">
    <source>
        <dbReference type="ARBA" id="ARBA00022691"/>
    </source>
</evidence>
<dbReference type="InterPro" id="IPR040523">
    <property type="entry name" value="AsnC_trans_reg2"/>
</dbReference>
<evidence type="ECO:0000313" key="6">
    <source>
        <dbReference type="EMBL" id="SDJ94915.1"/>
    </source>
</evidence>
<dbReference type="PROSITE" id="PS51918">
    <property type="entry name" value="RADICAL_SAM"/>
    <property type="match status" value="1"/>
</dbReference>
<dbReference type="AlphaFoldDB" id="A0A1G8XYE9"/>
<keyword evidence="7" id="KW-1185">Reference proteome</keyword>
<gene>
    <name evidence="6" type="ORF">SAMN04488571_10287</name>
</gene>
<keyword evidence="2" id="KW-0479">Metal-binding</keyword>
<organism evidence="6 7">
    <name type="scientific">Methanoculleus thermophilus</name>
    <dbReference type="NCBI Taxonomy" id="2200"/>
    <lineage>
        <taxon>Archaea</taxon>
        <taxon>Methanobacteriati</taxon>
        <taxon>Methanobacteriota</taxon>
        <taxon>Stenosarchaea group</taxon>
        <taxon>Methanomicrobia</taxon>
        <taxon>Methanomicrobiales</taxon>
        <taxon>Methanomicrobiaceae</taxon>
        <taxon>Methanoculleus</taxon>
    </lineage>
</organism>